<dbReference type="GeneID" id="19172534"/>
<dbReference type="PROSITE" id="PS00218">
    <property type="entry name" value="AMINO_ACID_PERMEASE_1"/>
    <property type="match status" value="1"/>
</dbReference>
<feature type="transmembrane region" description="Helical" evidence="8">
    <location>
        <begin position="447"/>
        <end position="469"/>
    </location>
</feature>
<reference evidence="9 10" key="1">
    <citation type="submission" date="2013-03" db="EMBL/GenBank/DDBJ databases">
        <title>The Genome Sequence of Capronia epimyces CBS 606.96.</title>
        <authorList>
            <consortium name="The Broad Institute Genomics Platform"/>
            <person name="Cuomo C."/>
            <person name="de Hoog S."/>
            <person name="Gorbushina A."/>
            <person name="Walker B."/>
            <person name="Young S.K."/>
            <person name="Zeng Q."/>
            <person name="Gargeya S."/>
            <person name="Fitzgerald M."/>
            <person name="Haas B."/>
            <person name="Abouelleil A."/>
            <person name="Allen A.W."/>
            <person name="Alvarado L."/>
            <person name="Arachchi H.M."/>
            <person name="Berlin A.M."/>
            <person name="Chapman S.B."/>
            <person name="Gainer-Dewar J."/>
            <person name="Goldberg J."/>
            <person name="Griggs A."/>
            <person name="Gujja S."/>
            <person name="Hansen M."/>
            <person name="Howarth C."/>
            <person name="Imamovic A."/>
            <person name="Ireland A."/>
            <person name="Larimer J."/>
            <person name="McCowan C."/>
            <person name="Murphy C."/>
            <person name="Pearson M."/>
            <person name="Poon T.W."/>
            <person name="Priest M."/>
            <person name="Roberts A."/>
            <person name="Saif S."/>
            <person name="Shea T."/>
            <person name="Sisk P."/>
            <person name="Sykes S."/>
            <person name="Wortman J."/>
            <person name="Nusbaum C."/>
            <person name="Birren B."/>
        </authorList>
    </citation>
    <scope>NUCLEOTIDE SEQUENCE [LARGE SCALE GENOMIC DNA]</scope>
    <source>
        <strain evidence="9 10">CBS 606.96</strain>
    </source>
</reference>
<proteinExistence type="predicted"/>
<dbReference type="InterPro" id="IPR004840">
    <property type="entry name" value="Amino_acid_permease_CS"/>
</dbReference>
<feature type="compositionally biased region" description="Basic residues" evidence="7">
    <location>
        <begin position="10"/>
        <end position="22"/>
    </location>
</feature>
<feature type="compositionally biased region" description="Basic and acidic residues" evidence="7">
    <location>
        <begin position="530"/>
        <end position="550"/>
    </location>
</feature>
<dbReference type="Gene3D" id="1.20.1740.10">
    <property type="entry name" value="Amino acid/polyamine transporter I"/>
    <property type="match status" value="1"/>
</dbReference>
<feature type="transmembrane region" description="Helical" evidence="8">
    <location>
        <begin position="481"/>
        <end position="500"/>
    </location>
</feature>
<feature type="transmembrane region" description="Helical" evidence="8">
    <location>
        <begin position="201"/>
        <end position="221"/>
    </location>
</feature>
<feature type="transmembrane region" description="Helical" evidence="8">
    <location>
        <begin position="279"/>
        <end position="301"/>
    </location>
</feature>
<dbReference type="PIRSF" id="PIRSF006060">
    <property type="entry name" value="AA_transporter"/>
    <property type="match status" value="1"/>
</dbReference>
<feature type="transmembrane region" description="Helical" evidence="8">
    <location>
        <begin position="242"/>
        <end position="259"/>
    </location>
</feature>
<evidence type="ECO:0000313" key="9">
    <source>
        <dbReference type="EMBL" id="EXJ78946.1"/>
    </source>
</evidence>
<dbReference type="GO" id="GO:0006865">
    <property type="term" value="P:amino acid transport"/>
    <property type="evidence" value="ECO:0007669"/>
    <property type="project" value="UniProtKB-KW"/>
</dbReference>
<comment type="subcellular location">
    <subcellularLocation>
        <location evidence="1">Membrane</location>
        <topology evidence="1">Multi-pass membrane protein</topology>
    </subcellularLocation>
</comment>
<name>W9XPR0_9EURO</name>
<keyword evidence="5 8" id="KW-1133">Transmembrane helix</keyword>
<evidence type="ECO:0000256" key="2">
    <source>
        <dbReference type="ARBA" id="ARBA00022448"/>
    </source>
</evidence>
<dbReference type="STRING" id="1182542.W9XPR0"/>
<evidence type="ECO:0000313" key="10">
    <source>
        <dbReference type="Proteomes" id="UP000019478"/>
    </source>
</evidence>
<feature type="transmembrane region" description="Helical" evidence="8">
    <location>
        <begin position="331"/>
        <end position="360"/>
    </location>
</feature>
<feature type="transmembrane region" description="Helical" evidence="8">
    <location>
        <begin position="44"/>
        <end position="67"/>
    </location>
</feature>
<keyword evidence="3 8" id="KW-0812">Transmembrane</keyword>
<evidence type="ECO:0000256" key="3">
    <source>
        <dbReference type="ARBA" id="ARBA00022692"/>
    </source>
</evidence>
<keyword evidence="4" id="KW-0029">Amino-acid transport</keyword>
<feature type="transmembrane region" description="Helical" evidence="8">
    <location>
        <begin position="380"/>
        <end position="401"/>
    </location>
</feature>
<evidence type="ECO:0000256" key="5">
    <source>
        <dbReference type="ARBA" id="ARBA00022989"/>
    </source>
</evidence>
<dbReference type="PANTHER" id="PTHR45649">
    <property type="entry name" value="AMINO-ACID PERMEASE BAT1"/>
    <property type="match status" value="1"/>
</dbReference>
<keyword evidence="6 8" id="KW-0472">Membrane</keyword>
<keyword evidence="2" id="KW-0813">Transport</keyword>
<sequence>MSEAQEQGQARRRSSRMPRRRTSVQEDAAMLAGMGVKQELKRNFSLFSMLGLAFAILNSWTALGASMSLALPSGGPDSVIWGLVVAGICNLCLAASLAEFLSAYPTAGGQYHWVAVISWKRWVAILSWITGWINTAGWVALTATAGLLGSQLILGVISLMTPSYEPHRWHQFLIYIGYNLVAFLVNAFMTRLLPWVTKGALIWSITGWLVISITVLACASPDYQSGDFVYRTFINETGWPDGLAWLLGLLQGGLGLTGFDAVSHCIEELHDPTVDGPRIMIACVLIGVLTGFVYLSVLLFVSKDIDTVISSAAGPMLQIFYDATSNKAGSICLLMFPLVCLLFAGISIMTTSSRMVYAFARDRGLPTSRFFAKVHPKLDVPLNALWLTLILVIIFGCIFLGSTSAFNAIVSASVVALGVTYAIPPAIHCLRGRNMLPASRPFVLPTALGWTCNLIGIAYTILTTVLFMFPPFTPVTGSNMNYCVAAFGIVLVISVIQWIVDGRKNYTGPQIDVDALKSGEVVGMTLDESNPEKRSDDTLFGEKKETAAEI</sequence>
<dbReference type="InterPro" id="IPR002293">
    <property type="entry name" value="AA/rel_permease1"/>
</dbReference>
<dbReference type="PANTHER" id="PTHR45649:SF14">
    <property type="entry name" value="GABA PERMEASE"/>
    <property type="match status" value="1"/>
</dbReference>
<evidence type="ECO:0008006" key="11">
    <source>
        <dbReference type="Google" id="ProtNLM"/>
    </source>
</evidence>
<dbReference type="eggNOG" id="KOG1289">
    <property type="taxonomic scope" value="Eukaryota"/>
</dbReference>
<dbReference type="Proteomes" id="UP000019478">
    <property type="component" value="Unassembled WGS sequence"/>
</dbReference>
<feature type="region of interest" description="Disordered" evidence="7">
    <location>
        <begin position="527"/>
        <end position="550"/>
    </location>
</feature>
<dbReference type="GO" id="GO:0016020">
    <property type="term" value="C:membrane"/>
    <property type="evidence" value="ECO:0007669"/>
    <property type="project" value="UniProtKB-SubCell"/>
</dbReference>
<comment type="caution">
    <text evidence="9">The sequence shown here is derived from an EMBL/GenBank/DDBJ whole genome shotgun (WGS) entry which is preliminary data.</text>
</comment>
<evidence type="ECO:0000256" key="6">
    <source>
        <dbReference type="ARBA" id="ARBA00023136"/>
    </source>
</evidence>
<keyword evidence="10" id="KW-1185">Reference proteome</keyword>
<dbReference type="EMBL" id="AMGY01000008">
    <property type="protein sequence ID" value="EXJ78946.1"/>
    <property type="molecule type" value="Genomic_DNA"/>
</dbReference>
<accession>W9XPR0</accession>
<dbReference type="Pfam" id="PF13520">
    <property type="entry name" value="AA_permease_2"/>
    <property type="match status" value="1"/>
</dbReference>
<evidence type="ECO:0000256" key="1">
    <source>
        <dbReference type="ARBA" id="ARBA00004141"/>
    </source>
</evidence>
<dbReference type="InterPro" id="IPR004756">
    <property type="entry name" value="AA_permease"/>
</dbReference>
<evidence type="ECO:0000256" key="4">
    <source>
        <dbReference type="ARBA" id="ARBA00022970"/>
    </source>
</evidence>
<dbReference type="NCBIfam" id="TIGR00907">
    <property type="entry name" value="2A0304"/>
    <property type="match status" value="1"/>
</dbReference>
<dbReference type="FunFam" id="1.20.1740.10:FF:000046">
    <property type="entry name" value="Amino-acid permease, putative"/>
    <property type="match status" value="1"/>
</dbReference>
<feature type="transmembrane region" description="Helical" evidence="8">
    <location>
        <begin position="172"/>
        <end position="189"/>
    </location>
</feature>
<dbReference type="HOGENOM" id="CLU_004495_2_3_1"/>
<feature type="transmembrane region" description="Helical" evidence="8">
    <location>
        <begin position="139"/>
        <end position="160"/>
    </location>
</feature>
<evidence type="ECO:0000256" key="8">
    <source>
        <dbReference type="SAM" id="Phobius"/>
    </source>
</evidence>
<dbReference type="RefSeq" id="XP_007736734.1">
    <property type="nucleotide sequence ID" value="XM_007738544.1"/>
</dbReference>
<dbReference type="GO" id="GO:0015101">
    <property type="term" value="F:organic cation transmembrane transporter activity"/>
    <property type="evidence" value="ECO:0007669"/>
    <property type="project" value="UniProtKB-ARBA"/>
</dbReference>
<feature type="transmembrane region" description="Helical" evidence="8">
    <location>
        <begin position="113"/>
        <end position="133"/>
    </location>
</feature>
<evidence type="ECO:0000256" key="7">
    <source>
        <dbReference type="SAM" id="MobiDB-lite"/>
    </source>
</evidence>
<dbReference type="AlphaFoldDB" id="W9XPR0"/>
<organism evidence="9 10">
    <name type="scientific">Capronia epimyces CBS 606.96</name>
    <dbReference type="NCBI Taxonomy" id="1182542"/>
    <lineage>
        <taxon>Eukaryota</taxon>
        <taxon>Fungi</taxon>
        <taxon>Dikarya</taxon>
        <taxon>Ascomycota</taxon>
        <taxon>Pezizomycotina</taxon>
        <taxon>Eurotiomycetes</taxon>
        <taxon>Chaetothyriomycetidae</taxon>
        <taxon>Chaetothyriales</taxon>
        <taxon>Herpotrichiellaceae</taxon>
        <taxon>Capronia</taxon>
    </lineage>
</organism>
<gene>
    <name evidence="9" type="ORF">A1O3_08446</name>
</gene>
<feature type="transmembrane region" description="Helical" evidence="8">
    <location>
        <begin position="408"/>
        <end position="427"/>
    </location>
</feature>
<dbReference type="OrthoDB" id="4476201at2759"/>
<protein>
    <recommendedName>
        <fullName evidence="11">Choline permease</fullName>
    </recommendedName>
</protein>
<feature type="region of interest" description="Disordered" evidence="7">
    <location>
        <begin position="1"/>
        <end position="24"/>
    </location>
</feature>
<feature type="transmembrane region" description="Helical" evidence="8">
    <location>
        <begin position="79"/>
        <end position="101"/>
    </location>
</feature>